<dbReference type="Gene3D" id="3.30.160.60">
    <property type="entry name" value="Classic Zinc Finger"/>
    <property type="match status" value="2"/>
</dbReference>
<dbReference type="PANTHER" id="PTHR24394:SF29">
    <property type="entry name" value="MYONEURIN"/>
    <property type="match status" value="1"/>
</dbReference>
<evidence type="ECO:0000256" key="8">
    <source>
        <dbReference type="SAM" id="MobiDB-lite"/>
    </source>
</evidence>
<evidence type="ECO:0000256" key="1">
    <source>
        <dbReference type="ARBA" id="ARBA00004123"/>
    </source>
</evidence>
<dbReference type="GO" id="GO:0000981">
    <property type="term" value="F:DNA-binding transcription factor activity, RNA polymerase II-specific"/>
    <property type="evidence" value="ECO:0007669"/>
    <property type="project" value="TreeGrafter"/>
</dbReference>
<keyword evidence="2" id="KW-0479">Metal-binding</keyword>
<evidence type="ECO:0000256" key="4">
    <source>
        <dbReference type="ARBA" id="ARBA00022771"/>
    </source>
</evidence>
<dbReference type="PROSITE" id="PS00028">
    <property type="entry name" value="ZINC_FINGER_C2H2_1"/>
    <property type="match status" value="2"/>
</dbReference>
<dbReference type="SMART" id="SM00355">
    <property type="entry name" value="ZnF_C2H2"/>
    <property type="match status" value="2"/>
</dbReference>
<gene>
    <name evidence="10" type="ORF">g.49832</name>
</gene>
<feature type="domain" description="C2H2-type" evidence="9">
    <location>
        <begin position="33"/>
        <end position="60"/>
    </location>
</feature>
<keyword evidence="3" id="KW-0677">Repeat</keyword>
<dbReference type="PANTHER" id="PTHR24394">
    <property type="entry name" value="ZINC FINGER PROTEIN"/>
    <property type="match status" value="1"/>
</dbReference>
<evidence type="ECO:0000256" key="2">
    <source>
        <dbReference type="ARBA" id="ARBA00022723"/>
    </source>
</evidence>
<dbReference type="InterPro" id="IPR013087">
    <property type="entry name" value="Znf_C2H2_type"/>
</dbReference>
<feature type="compositionally biased region" description="Polar residues" evidence="8">
    <location>
        <begin position="140"/>
        <end position="150"/>
    </location>
</feature>
<feature type="domain" description="C2H2-type" evidence="9">
    <location>
        <begin position="5"/>
        <end position="32"/>
    </location>
</feature>
<dbReference type="GO" id="GO:0008270">
    <property type="term" value="F:zinc ion binding"/>
    <property type="evidence" value="ECO:0007669"/>
    <property type="project" value="UniProtKB-KW"/>
</dbReference>
<evidence type="ECO:0000256" key="3">
    <source>
        <dbReference type="ARBA" id="ARBA00022737"/>
    </source>
</evidence>
<evidence type="ECO:0000256" key="6">
    <source>
        <dbReference type="ARBA" id="ARBA00023242"/>
    </source>
</evidence>
<sequence length="163" mass="18588">MLFPFICNVCSKGFKRKEHLNLHVVIHSGQKTEICGECGKGFYRKDHLRKHVRSHLMRRMKEELNQQNNFNNISLASALQSQVQHVTIQMPSTQIQLPVQIQVPQHQIKVDSNLNDNSDLNQVSTVVLPSAEETNSMALLSTSNSSVQQQRSHEHEQHVDNVS</sequence>
<dbReference type="EMBL" id="GECZ01010544">
    <property type="protein sequence ID" value="JAS59225.1"/>
    <property type="molecule type" value="Transcribed_RNA"/>
</dbReference>
<protein>
    <recommendedName>
        <fullName evidence="9">C2H2-type domain-containing protein</fullName>
    </recommendedName>
</protein>
<comment type="subcellular location">
    <subcellularLocation>
        <location evidence="1">Nucleus</location>
    </subcellularLocation>
</comment>
<evidence type="ECO:0000259" key="9">
    <source>
        <dbReference type="PROSITE" id="PS50157"/>
    </source>
</evidence>
<evidence type="ECO:0000256" key="7">
    <source>
        <dbReference type="PROSITE-ProRule" id="PRU00042"/>
    </source>
</evidence>
<dbReference type="Pfam" id="PF00096">
    <property type="entry name" value="zf-C2H2"/>
    <property type="match status" value="2"/>
</dbReference>
<keyword evidence="4 7" id="KW-0863">Zinc-finger</keyword>
<dbReference type="FunFam" id="3.30.160.60:FF:000340">
    <property type="entry name" value="zinc finger protein 473 isoform X1"/>
    <property type="match status" value="1"/>
</dbReference>
<dbReference type="InterPro" id="IPR036236">
    <property type="entry name" value="Znf_C2H2_sf"/>
</dbReference>
<dbReference type="AlphaFoldDB" id="A0A1B6G9W7"/>
<feature type="compositionally biased region" description="Basic and acidic residues" evidence="8">
    <location>
        <begin position="151"/>
        <end position="163"/>
    </location>
</feature>
<dbReference type="GO" id="GO:0005634">
    <property type="term" value="C:nucleus"/>
    <property type="evidence" value="ECO:0007669"/>
    <property type="project" value="UniProtKB-SubCell"/>
</dbReference>
<feature type="region of interest" description="Disordered" evidence="8">
    <location>
        <begin position="140"/>
        <end position="163"/>
    </location>
</feature>
<dbReference type="PROSITE" id="PS50157">
    <property type="entry name" value="ZINC_FINGER_C2H2_2"/>
    <property type="match status" value="2"/>
</dbReference>
<dbReference type="FunFam" id="3.30.160.60:FF:000145">
    <property type="entry name" value="Zinc finger protein 574"/>
    <property type="match status" value="1"/>
</dbReference>
<evidence type="ECO:0000256" key="5">
    <source>
        <dbReference type="ARBA" id="ARBA00022833"/>
    </source>
</evidence>
<proteinExistence type="predicted"/>
<dbReference type="SUPFAM" id="SSF57667">
    <property type="entry name" value="beta-beta-alpha zinc fingers"/>
    <property type="match status" value="1"/>
</dbReference>
<evidence type="ECO:0000313" key="10">
    <source>
        <dbReference type="EMBL" id="JAS59225.1"/>
    </source>
</evidence>
<organism evidence="10">
    <name type="scientific">Cuerna arida</name>
    <dbReference type="NCBI Taxonomy" id="1464854"/>
    <lineage>
        <taxon>Eukaryota</taxon>
        <taxon>Metazoa</taxon>
        <taxon>Ecdysozoa</taxon>
        <taxon>Arthropoda</taxon>
        <taxon>Hexapoda</taxon>
        <taxon>Insecta</taxon>
        <taxon>Pterygota</taxon>
        <taxon>Neoptera</taxon>
        <taxon>Paraneoptera</taxon>
        <taxon>Hemiptera</taxon>
        <taxon>Auchenorrhyncha</taxon>
        <taxon>Membracoidea</taxon>
        <taxon>Cicadellidae</taxon>
        <taxon>Cicadellinae</taxon>
        <taxon>Proconiini</taxon>
        <taxon>Cuerna</taxon>
    </lineage>
</organism>
<feature type="non-terminal residue" evidence="10">
    <location>
        <position position="163"/>
    </location>
</feature>
<keyword evidence="6" id="KW-0539">Nucleus</keyword>
<reference evidence="10" key="1">
    <citation type="submission" date="2015-11" db="EMBL/GenBank/DDBJ databases">
        <title>De novo transcriptome assembly of four potential Pierce s Disease insect vectors from Arizona vineyards.</title>
        <authorList>
            <person name="Tassone E.E."/>
        </authorList>
    </citation>
    <scope>NUCLEOTIDE SEQUENCE</scope>
</reference>
<name>A0A1B6G9W7_9HEMI</name>
<keyword evidence="5" id="KW-0862">Zinc</keyword>
<accession>A0A1B6G9W7</accession>